<sequence length="105" mass="11638">MQMQTHKPLLFALLLSASALSQAHYHGISHAKPLTYDQLPAECQHYFKRADACFAKANQTAATPAREVVKFLVQALPAATPLQRVEMCKVAERDFPARVSALKCE</sequence>
<dbReference type="Proteomes" id="UP000003009">
    <property type="component" value="Unassembled WGS sequence"/>
</dbReference>
<reference evidence="2" key="1">
    <citation type="submission" date="2009-04" db="EMBL/GenBank/DDBJ databases">
        <authorList>
            <person name="Weinstock G."/>
            <person name="Sodergren E."/>
            <person name="Clifton S."/>
            <person name="Fulton L."/>
            <person name="Fulton B."/>
            <person name="Courtney L."/>
            <person name="Fronick C."/>
            <person name="Harrison M."/>
            <person name="Strong C."/>
            <person name="Farmer C."/>
            <person name="Delahaunty K."/>
            <person name="Markovic C."/>
            <person name="Hall O."/>
            <person name="Minx P."/>
            <person name="Tomlinson C."/>
            <person name="Mitreva M."/>
            <person name="Nelson J."/>
            <person name="Hou S."/>
            <person name="Wollam A."/>
            <person name="Pepin K.H."/>
            <person name="Johnson M."/>
            <person name="Bhonagiri V."/>
            <person name="Nash W.E."/>
            <person name="Warren W."/>
            <person name="Chinwalla A."/>
            <person name="Mardis E.R."/>
            <person name="Wilson R.K."/>
        </authorList>
    </citation>
    <scope>NUCLEOTIDE SEQUENCE [LARGE SCALE GENOMIC DNA]</scope>
    <source>
        <strain evidence="2">ATCC 51147</strain>
    </source>
</reference>
<keyword evidence="1" id="KW-0732">Signal</keyword>
<dbReference type="EMBL" id="ACJW02000003">
    <property type="protein sequence ID" value="EEP67477.1"/>
    <property type="molecule type" value="Genomic_DNA"/>
</dbReference>
<protein>
    <submittedName>
        <fullName evidence="2">Uncharacterized protein</fullName>
    </submittedName>
</protein>
<feature type="signal peptide" evidence="1">
    <location>
        <begin position="1"/>
        <end position="23"/>
    </location>
</feature>
<evidence type="ECO:0000313" key="2">
    <source>
        <dbReference type="EMBL" id="EEP67477.1"/>
    </source>
</evidence>
<comment type="caution">
    <text evidence="2">The sequence shown here is derived from an EMBL/GenBank/DDBJ whole genome shotgun (WGS) entry which is preliminary data.</text>
</comment>
<name>C4GL68_9NEIS</name>
<dbReference type="RefSeq" id="WP_003796330.1">
    <property type="nucleotide sequence ID" value="NZ_GG665872.1"/>
</dbReference>
<gene>
    <name evidence="2" type="ORF">GCWU000324_01725</name>
</gene>
<dbReference type="HOGENOM" id="CLU_149951_0_0_4"/>
<proteinExistence type="predicted"/>
<evidence type="ECO:0000256" key="1">
    <source>
        <dbReference type="SAM" id="SignalP"/>
    </source>
</evidence>
<organism evidence="2 3">
    <name type="scientific">Kingella oralis ATCC 51147</name>
    <dbReference type="NCBI Taxonomy" id="629741"/>
    <lineage>
        <taxon>Bacteria</taxon>
        <taxon>Pseudomonadati</taxon>
        <taxon>Pseudomonadota</taxon>
        <taxon>Betaproteobacteria</taxon>
        <taxon>Neisseriales</taxon>
        <taxon>Neisseriaceae</taxon>
        <taxon>Kingella</taxon>
    </lineage>
</organism>
<dbReference type="AlphaFoldDB" id="C4GL68"/>
<accession>C4GL68</accession>
<keyword evidence="3" id="KW-1185">Reference proteome</keyword>
<dbReference type="GeneID" id="84906255"/>
<feature type="chain" id="PRO_5002938266" evidence="1">
    <location>
        <begin position="24"/>
        <end position="105"/>
    </location>
</feature>
<evidence type="ECO:0000313" key="3">
    <source>
        <dbReference type="Proteomes" id="UP000003009"/>
    </source>
</evidence>